<dbReference type="EMBL" id="JAVRRD010000012">
    <property type="protein sequence ID" value="KAK5053048.1"/>
    <property type="molecule type" value="Genomic_DNA"/>
</dbReference>
<protein>
    <recommendedName>
        <fullName evidence="3">AB hydrolase-1 domain-containing protein</fullName>
    </recommendedName>
</protein>
<dbReference type="InterPro" id="IPR050266">
    <property type="entry name" value="AB_hydrolase_sf"/>
</dbReference>
<dbReference type="Gene3D" id="3.40.50.1820">
    <property type="entry name" value="alpha/beta hydrolase"/>
    <property type="match status" value="1"/>
</dbReference>
<comment type="similarity">
    <text evidence="1">Belongs to the peptidase S33 family.</text>
</comment>
<dbReference type="Pfam" id="PF00561">
    <property type="entry name" value="Abhydrolase_1"/>
    <property type="match status" value="1"/>
</dbReference>
<dbReference type="RefSeq" id="XP_064706490.1">
    <property type="nucleotide sequence ID" value="XM_064845636.1"/>
</dbReference>
<proteinExistence type="inferred from homology"/>
<dbReference type="InterPro" id="IPR000073">
    <property type="entry name" value="AB_hydrolase_1"/>
</dbReference>
<dbReference type="PRINTS" id="PR00793">
    <property type="entry name" value="PROAMNOPTASE"/>
</dbReference>
<gene>
    <name evidence="4" type="ORF">LTR84_002022</name>
</gene>
<dbReference type="GO" id="GO:0016020">
    <property type="term" value="C:membrane"/>
    <property type="evidence" value="ECO:0007669"/>
    <property type="project" value="TreeGrafter"/>
</dbReference>
<evidence type="ECO:0000313" key="5">
    <source>
        <dbReference type="Proteomes" id="UP001358417"/>
    </source>
</evidence>
<dbReference type="GO" id="GO:0008233">
    <property type="term" value="F:peptidase activity"/>
    <property type="evidence" value="ECO:0007669"/>
    <property type="project" value="InterPro"/>
</dbReference>
<evidence type="ECO:0000256" key="2">
    <source>
        <dbReference type="ARBA" id="ARBA00022801"/>
    </source>
</evidence>
<keyword evidence="2" id="KW-0378">Hydrolase</keyword>
<evidence type="ECO:0000259" key="3">
    <source>
        <dbReference type="Pfam" id="PF00561"/>
    </source>
</evidence>
<dbReference type="GeneID" id="89970234"/>
<dbReference type="AlphaFoldDB" id="A0AAV9N9Y9"/>
<organism evidence="4 5">
    <name type="scientific">Exophiala bonariae</name>
    <dbReference type="NCBI Taxonomy" id="1690606"/>
    <lineage>
        <taxon>Eukaryota</taxon>
        <taxon>Fungi</taxon>
        <taxon>Dikarya</taxon>
        <taxon>Ascomycota</taxon>
        <taxon>Pezizomycotina</taxon>
        <taxon>Eurotiomycetes</taxon>
        <taxon>Chaetothyriomycetidae</taxon>
        <taxon>Chaetothyriales</taxon>
        <taxon>Herpotrichiellaceae</taxon>
        <taxon>Exophiala</taxon>
    </lineage>
</organism>
<dbReference type="PANTHER" id="PTHR43798:SF31">
    <property type="entry name" value="AB HYDROLASE SUPERFAMILY PROTEIN YCLE"/>
    <property type="match status" value="1"/>
</dbReference>
<accession>A0AAV9N9Y9</accession>
<dbReference type="Proteomes" id="UP001358417">
    <property type="component" value="Unassembled WGS sequence"/>
</dbReference>
<comment type="caution">
    <text evidence="4">The sequence shown here is derived from an EMBL/GenBank/DDBJ whole genome shotgun (WGS) entry which is preliminary data.</text>
</comment>
<feature type="domain" description="AB hydrolase-1" evidence="3">
    <location>
        <begin position="37"/>
        <end position="283"/>
    </location>
</feature>
<dbReference type="PANTHER" id="PTHR43798">
    <property type="entry name" value="MONOACYLGLYCEROL LIPASE"/>
    <property type="match status" value="1"/>
</dbReference>
<reference evidence="4 5" key="1">
    <citation type="submission" date="2023-08" db="EMBL/GenBank/DDBJ databases">
        <title>Black Yeasts Isolated from many extreme environments.</title>
        <authorList>
            <person name="Coleine C."/>
            <person name="Stajich J.E."/>
            <person name="Selbmann L."/>
        </authorList>
    </citation>
    <scope>NUCLEOTIDE SEQUENCE [LARGE SCALE GENOMIC DNA]</scope>
    <source>
        <strain evidence="4 5">CCFEE 5792</strain>
    </source>
</reference>
<dbReference type="PRINTS" id="PR00111">
    <property type="entry name" value="ABHYDROLASE"/>
</dbReference>
<keyword evidence="5" id="KW-1185">Reference proteome</keyword>
<sequence length="304" mass="33344">MSTDNALVPTTSSVMMDDGAKLHVKILGDGNGSSSKPLLISLHGAPGLSTHLEPAASYTFLSKVYRVLVYDGRGSGTSDHIGPFSHDRWIKDIETLRKFYGAEKFVLAGASYGAFLALDYAVRHGDRLDGLILRGAWANGKFGPMNALANILTSDKVKVDTERQVRLWSGNLRNDQDFEDSIMELLPFYAPPHTADIQDIPESTEFMGTVKYHSATQNYAFGVNMPQFDVRDKLQSIKAPTYVVVGRHDYVTPVSSSEEIARAIPRAKLEIFEHSGHSPPSDEPKAFEASLAKWLKAEGLPSTS</sequence>
<name>A0AAV9N9Y9_9EURO</name>
<dbReference type="GO" id="GO:0006508">
    <property type="term" value="P:proteolysis"/>
    <property type="evidence" value="ECO:0007669"/>
    <property type="project" value="InterPro"/>
</dbReference>
<dbReference type="SUPFAM" id="SSF53474">
    <property type="entry name" value="alpha/beta-Hydrolases"/>
    <property type="match status" value="1"/>
</dbReference>
<evidence type="ECO:0000256" key="1">
    <source>
        <dbReference type="ARBA" id="ARBA00010088"/>
    </source>
</evidence>
<dbReference type="InterPro" id="IPR002410">
    <property type="entry name" value="Peptidase_S33"/>
</dbReference>
<evidence type="ECO:0000313" key="4">
    <source>
        <dbReference type="EMBL" id="KAK5053048.1"/>
    </source>
</evidence>
<dbReference type="InterPro" id="IPR029058">
    <property type="entry name" value="AB_hydrolase_fold"/>
</dbReference>